<comment type="similarity">
    <text evidence="1">Belongs to the sigma-70 factor family. ECF subfamily.</text>
</comment>
<accession>A0A1G2MUF9</accession>
<evidence type="ECO:0000256" key="4">
    <source>
        <dbReference type="ARBA" id="ARBA00023125"/>
    </source>
</evidence>
<dbReference type="GO" id="GO:0016987">
    <property type="term" value="F:sigma factor activity"/>
    <property type="evidence" value="ECO:0007669"/>
    <property type="project" value="UniProtKB-KW"/>
</dbReference>
<keyword evidence="2" id="KW-0805">Transcription regulation</keyword>
<evidence type="ECO:0000256" key="5">
    <source>
        <dbReference type="ARBA" id="ARBA00023163"/>
    </source>
</evidence>
<dbReference type="InterPro" id="IPR013249">
    <property type="entry name" value="RNA_pol_sigma70_r4_t2"/>
</dbReference>
<dbReference type="AlphaFoldDB" id="A0A1G2MUF9"/>
<dbReference type="Pfam" id="PF04542">
    <property type="entry name" value="Sigma70_r2"/>
    <property type="match status" value="1"/>
</dbReference>
<dbReference type="PANTHER" id="PTHR43133">
    <property type="entry name" value="RNA POLYMERASE ECF-TYPE SIGMA FACTO"/>
    <property type="match status" value="1"/>
</dbReference>
<organism evidence="8 9">
    <name type="scientific">Candidatus Taylorbacteria bacterium RIFCSPHIGHO2_02_FULL_46_13</name>
    <dbReference type="NCBI Taxonomy" id="1802312"/>
    <lineage>
        <taxon>Bacteria</taxon>
        <taxon>Candidatus Tayloriibacteriota</taxon>
    </lineage>
</organism>
<dbReference type="PANTHER" id="PTHR43133:SF8">
    <property type="entry name" value="RNA POLYMERASE SIGMA FACTOR HI_1459-RELATED"/>
    <property type="match status" value="1"/>
</dbReference>
<dbReference type="SUPFAM" id="SSF88946">
    <property type="entry name" value="Sigma2 domain of RNA polymerase sigma factors"/>
    <property type="match status" value="1"/>
</dbReference>
<dbReference type="SUPFAM" id="SSF88659">
    <property type="entry name" value="Sigma3 and sigma4 domains of RNA polymerase sigma factors"/>
    <property type="match status" value="1"/>
</dbReference>
<keyword evidence="3" id="KW-0731">Sigma factor</keyword>
<evidence type="ECO:0000256" key="3">
    <source>
        <dbReference type="ARBA" id="ARBA00023082"/>
    </source>
</evidence>
<dbReference type="InterPro" id="IPR014284">
    <property type="entry name" value="RNA_pol_sigma-70_dom"/>
</dbReference>
<dbReference type="STRING" id="1802312.A3C06_04135"/>
<keyword evidence="4" id="KW-0238">DNA-binding</keyword>
<evidence type="ECO:0000256" key="2">
    <source>
        <dbReference type="ARBA" id="ARBA00023015"/>
    </source>
</evidence>
<evidence type="ECO:0008006" key="10">
    <source>
        <dbReference type="Google" id="ProtNLM"/>
    </source>
</evidence>
<evidence type="ECO:0000259" key="6">
    <source>
        <dbReference type="Pfam" id="PF04542"/>
    </source>
</evidence>
<gene>
    <name evidence="8" type="ORF">A3C06_04135</name>
</gene>
<feature type="domain" description="RNA polymerase sigma-70 region 2" evidence="6">
    <location>
        <begin position="14"/>
        <end position="79"/>
    </location>
</feature>
<evidence type="ECO:0000313" key="9">
    <source>
        <dbReference type="Proteomes" id="UP000177565"/>
    </source>
</evidence>
<dbReference type="Proteomes" id="UP000177565">
    <property type="component" value="Unassembled WGS sequence"/>
</dbReference>
<dbReference type="InterPro" id="IPR036388">
    <property type="entry name" value="WH-like_DNA-bd_sf"/>
</dbReference>
<dbReference type="GO" id="GO:0006352">
    <property type="term" value="P:DNA-templated transcription initiation"/>
    <property type="evidence" value="ECO:0007669"/>
    <property type="project" value="InterPro"/>
</dbReference>
<dbReference type="Gene3D" id="1.10.10.10">
    <property type="entry name" value="Winged helix-like DNA-binding domain superfamily/Winged helix DNA-binding domain"/>
    <property type="match status" value="1"/>
</dbReference>
<dbReference type="Gene3D" id="1.10.1740.10">
    <property type="match status" value="1"/>
</dbReference>
<feature type="domain" description="RNA polymerase sigma factor 70 region 4 type 2" evidence="7">
    <location>
        <begin position="113"/>
        <end position="163"/>
    </location>
</feature>
<dbReference type="InterPro" id="IPR007627">
    <property type="entry name" value="RNA_pol_sigma70_r2"/>
</dbReference>
<name>A0A1G2MUF9_9BACT</name>
<dbReference type="GO" id="GO:0003677">
    <property type="term" value="F:DNA binding"/>
    <property type="evidence" value="ECO:0007669"/>
    <property type="project" value="UniProtKB-KW"/>
</dbReference>
<dbReference type="InterPro" id="IPR013325">
    <property type="entry name" value="RNA_pol_sigma_r2"/>
</dbReference>
<protein>
    <recommendedName>
        <fullName evidence="10">RNA polymerase sigma factor</fullName>
    </recommendedName>
</protein>
<sequence>MINPKLEKLFLETYDMHADEIFRYCYFKLSDRDRAKDATQEVFMKVWQYLVGGKEVTYMRAFLFTVASNYVKDQWKKKKALPMSMLQVNEDDEPFDFPDPDESALTETEYRLALRLFQKLSDEDRQLLQLRFVEDKTVKEIARVLGERENTVAVRLSRALARLRSHIK</sequence>
<dbReference type="InterPro" id="IPR013324">
    <property type="entry name" value="RNA_pol_sigma_r3/r4-like"/>
</dbReference>
<dbReference type="Pfam" id="PF08281">
    <property type="entry name" value="Sigma70_r4_2"/>
    <property type="match status" value="1"/>
</dbReference>
<comment type="caution">
    <text evidence="8">The sequence shown here is derived from an EMBL/GenBank/DDBJ whole genome shotgun (WGS) entry which is preliminary data.</text>
</comment>
<evidence type="ECO:0000256" key="1">
    <source>
        <dbReference type="ARBA" id="ARBA00010641"/>
    </source>
</evidence>
<proteinExistence type="inferred from homology"/>
<keyword evidence="5" id="KW-0804">Transcription</keyword>
<dbReference type="CDD" id="cd06171">
    <property type="entry name" value="Sigma70_r4"/>
    <property type="match status" value="1"/>
</dbReference>
<dbReference type="EMBL" id="MHRQ01000004">
    <property type="protein sequence ID" value="OHA27384.1"/>
    <property type="molecule type" value="Genomic_DNA"/>
</dbReference>
<evidence type="ECO:0000259" key="7">
    <source>
        <dbReference type="Pfam" id="PF08281"/>
    </source>
</evidence>
<dbReference type="NCBIfam" id="TIGR02937">
    <property type="entry name" value="sigma70-ECF"/>
    <property type="match status" value="1"/>
</dbReference>
<evidence type="ECO:0000313" key="8">
    <source>
        <dbReference type="EMBL" id="OHA27384.1"/>
    </source>
</evidence>
<reference evidence="8 9" key="1">
    <citation type="journal article" date="2016" name="Nat. Commun.">
        <title>Thousands of microbial genomes shed light on interconnected biogeochemical processes in an aquifer system.</title>
        <authorList>
            <person name="Anantharaman K."/>
            <person name="Brown C.T."/>
            <person name="Hug L.A."/>
            <person name="Sharon I."/>
            <person name="Castelle C.J."/>
            <person name="Probst A.J."/>
            <person name="Thomas B.C."/>
            <person name="Singh A."/>
            <person name="Wilkins M.J."/>
            <person name="Karaoz U."/>
            <person name="Brodie E.L."/>
            <person name="Williams K.H."/>
            <person name="Hubbard S.S."/>
            <person name="Banfield J.F."/>
        </authorList>
    </citation>
    <scope>NUCLEOTIDE SEQUENCE [LARGE SCALE GENOMIC DNA]</scope>
</reference>
<dbReference type="InterPro" id="IPR039425">
    <property type="entry name" value="RNA_pol_sigma-70-like"/>
</dbReference>